<dbReference type="OrthoDB" id="5319191at2759"/>
<dbReference type="SUPFAM" id="SSF55486">
    <property type="entry name" value="Metalloproteases ('zincins'), catalytic domain"/>
    <property type="match status" value="1"/>
</dbReference>
<evidence type="ECO:0008006" key="5">
    <source>
        <dbReference type="Google" id="ProtNLM"/>
    </source>
</evidence>
<dbReference type="Proteomes" id="UP000234275">
    <property type="component" value="Unassembled WGS sequence"/>
</dbReference>
<dbReference type="RefSeq" id="XP_024711156.1">
    <property type="nucleotide sequence ID" value="XM_024848460.1"/>
</dbReference>
<dbReference type="VEuPathDB" id="FungiDB:P170DRAFT_433322"/>
<feature type="signal peptide" evidence="2">
    <location>
        <begin position="1"/>
        <end position="20"/>
    </location>
</feature>
<reference evidence="3 4" key="1">
    <citation type="submission" date="2016-12" db="EMBL/GenBank/DDBJ databases">
        <title>The genomes of Aspergillus section Nigri reveals drivers in fungal speciation.</title>
        <authorList>
            <consortium name="DOE Joint Genome Institute"/>
            <person name="Vesth T.C."/>
            <person name="Nybo J."/>
            <person name="Theobald S."/>
            <person name="Brandl J."/>
            <person name="Frisvad J.C."/>
            <person name="Nielsen K.F."/>
            <person name="Lyhne E.K."/>
            <person name="Kogle M.E."/>
            <person name="Kuo A."/>
            <person name="Riley R."/>
            <person name="Clum A."/>
            <person name="Nolan M."/>
            <person name="Lipzen A."/>
            <person name="Salamov A."/>
            <person name="Henrissat B."/>
            <person name="Wiebenga A."/>
            <person name="De Vries R.P."/>
            <person name="Grigoriev I.V."/>
            <person name="Mortensen U.H."/>
            <person name="Andersen M.R."/>
            <person name="Baker S.E."/>
        </authorList>
    </citation>
    <scope>NUCLEOTIDE SEQUENCE [LARGE SCALE GENOMIC DNA]</scope>
    <source>
        <strain evidence="3 4">IBT 23096</strain>
    </source>
</reference>
<evidence type="ECO:0000256" key="2">
    <source>
        <dbReference type="SAM" id="SignalP"/>
    </source>
</evidence>
<evidence type="ECO:0000313" key="4">
    <source>
        <dbReference type="Proteomes" id="UP000234275"/>
    </source>
</evidence>
<feature type="compositionally biased region" description="Low complexity" evidence="1">
    <location>
        <begin position="20"/>
        <end position="31"/>
    </location>
</feature>
<accession>A0A2I2GSJ4</accession>
<sequence length="430" mass="46022">MSPSKQALAALLLSVTGTSAAPAPQASSSASDSFKANPDVGPGGSSYKDSDHFRLYGSATGGSDKVFGMMEAAYSCFVDDMEFTTSGLSILDDADQNSTLWKENIYATDGLSGGAAGVLQSDPTLGLSWLEVLPDFAADPSVLVHEYGHGLTYHSRTWVDQTATGAWWETIAQWFADTYITSSLCQKARSSHNQEAGNSIIELNKVISDSYQVIVDGTAESGNYYQAWPFFTYLTTNPDNYTGLGQDTVRQLFKQYKEGSNETPLHTLARVSTDASVAEIVGSYWAHMAYVDIDNSAAQEAFFSQRKDLNYENVESTGDGSYAVKSARQPQYMGANILPLTTSGVGTVEVTVTSSGTFTATLAVYNSESGAVRYVSLKNGKGSADLTANEEASIVVANTPESVIQYDGFKLSDDVKKGLDYTVKITGATI</sequence>
<dbReference type="GeneID" id="36556159"/>
<name>A0A2I2GSJ4_9EURO</name>
<evidence type="ECO:0000313" key="3">
    <source>
        <dbReference type="EMBL" id="PLB55854.1"/>
    </source>
</evidence>
<proteinExistence type="predicted"/>
<keyword evidence="2" id="KW-0732">Signal</keyword>
<feature type="chain" id="PRO_5014181039" description="Dockerin type 1" evidence="2">
    <location>
        <begin position="21"/>
        <end position="430"/>
    </location>
</feature>
<comment type="caution">
    <text evidence="3">The sequence shown here is derived from an EMBL/GenBank/DDBJ whole genome shotgun (WGS) entry which is preliminary data.</text>
</comment>
<evidence type="ECO:0000256" key="1">
    <source>
        <dbReference type="SAM" id="MobiDB-lite"/>
    </source>
</evidence>
<gene>
    <name evidence="3" type="ORF">P170DRAFT_433322</name>
</gene>
<dbReference type="EMBL" id="MSFO01000001">
    <property type="protein sequence ID" value="PLB55854.1"/>
    <property type="molecule type" value="Genomic_DNA"/>
</dbReference>
<feature type="region of interest" description="Disordered" evidence="1">
    <location>
        <begin position="20"/>
        <end position="46"/>
    </location>
</feature>
<keyword evidence="4" id="KW-1185">Reference proteome</keyword>
<dbReference type="Pfam" id="PF19527">
    <property type="entry name" value="DUF6055"/>
    <property type="match status" value="1"/>
</dbReference>
<protein>
    <recommendedName>
        <fullName evidence="5">Dockerin type 1</fullName>
    </recommendedName>
</protein>
<organism evidence="3 4">
    <name type="scientific">Aspergillus steynii IBT 23096</name>
    <dbReference type="NCBI Taxonomy" id="1392250"/>
    <lineage>
        <taxon>Eukaryota</taxon>
        <taxon>Fungi</taxon>
        <taxon>Dikarya</taxon>
        <taxon>Ascomycota</taxon>
        <taxon>Pezizomycotina</taxon>
        <taxon>Eurotiomycetes</taxon>
        <taxon>Eurotiomycetidae</taxon>
        <taxon>Eurotiales</taxon>
        <taxon>Aspergillaceae</taxon>
        <taxon>Aspergillus</taxon>
        <taxon>Aspergillus subgen. Circumdati</taxon>
    </lineage>
</organism>
<dbReference type="InterPro" id="IPR045690">
    <property type="entry name" value="DUF6055"/>
</dbReference>
<dbReference type="AlphaFoldDB" id="A0A2I2GSJ4"/>